<dbReference type="SUPFAM" id="SSF52540">
    <property type="entry name" value="P-loop containing nucleoside triphosphate hydrolases"/>
    <property type="match status" value="1"/>
</dbReference>
<dbReference type="eggNOG" id="KOG1489">
    <property type="taxonomic scope" value="Eukaryota"/>
</dbReference>
<keyword evidence="1" id="KW-0547">Nucleotide-binding</keyword>
<feature type="domain" description="OBG-type G" evidence="4">
    <location>
        <begin position="265"/>
        <end position="434"/>
    </location>
</feature>
<feature type="compositionally biased region" description="Basic and acidic residues" evidence="3">
    <location>
        <begin position="434"/>
        <end position="450"/>
    </location>
</feature>
<dbReference type="Proteomes" id="UP000002630">
    <property type="component" value="Linkage Group LG08"/>
</dbReference>
<proteinExistence type="predicted"/>
<dbReference type="Pfam" id="PF01018">
    <property type="entry name" value="GTP1_OBG"/>
    <property type="match status" value="1"/>
</dbReference>
<keyword evidence="7" id="KW-1185">Reference proteome</keyword>
<dbReference type="GO" id="GO:0005525">
    <property type="term" value="F:GTP binding"/>
    <property type="evidence" value="ECO:0007669"/>
    <property type="project" value="UniProtKB-KW"/>
</dbReference>
<evidence type="ECO:0000313" key="6">
    <source>
        <dbReference type="EMBL" id="CBJ27147.1"/>
    </source>
</evidence>
<dbReference type="PANTHER" id="PTHR11702:SF31">
    <property type="entry name" value="MITOCHONDRIAL RIBOSOME-ASSOCIATED GTPASE 2"/>
    <property type="match status" value="1"/>
</dbReference>
<dbReference type="GO" id="GO:0005739">
    <property type="term" value="C:mitochondrion"/>
    <property type="evidence" value="ECO:0007669"/>
    <property type="project" value="TreeGrafter"/>
</dbReference>
<dbReference type="SUPFAM" id="SSF82051">
    <property type="entry name" value="Obg GTP-binding protein N-terminal domain"/>
    <property type="match status" value="1"/>
</dbReference>
<accession>D7G4Q4</accession>
<dbReference type="AlphaFoldDB" id="D7G4Q4"/>
<reference evidence="6 7" key="1">
    <citation type="journal article" date="2010" name="Nature">
        <title>The Ectocarpus genome and the independent evolution of multicellularity in brown algae.</title>
        <authorList>
            <person name="Cock J.M."/>
            <person name="Sterck L."/>
            <person name="Rouze P."/>
            <person name="Scornet D."/>
            <person name="Allen A.E."/>
            <person name="Amoutzias G."/>
            <person name="Anthouard V."/>
            <person name="Artiguenave F."/>
            <person name="Aury J.M."/>
            <person name="Badger J.H."/>
            <person name="Beszteri B."/>
            <person name="Billiau K."/>
            <person name="Bonnet E."/>
            <person name="Bothwell J.H."/>
            <person name="Bowler C."/>
            <person name="Boyen C."/>
            <person name="Brownlee C."/>
            <person name="Carrano C.J."/>
            <person name="Charrier B."/>
            <person name="Cho G.Y."/>
            <person name="Coelho S.M."/>
            <person name="Collen J."/>
            <person name="Corre E."/>
            <person name="Da Silva C."/>
            <person name="Delage L."/>
            <person name="Delaroque N."/>
            <person name="Dittami S.M."/>
            <person name="Doulbeau S."/>
            <person name="Elias M."/>
            <person name="Farnham G."/>
            <person name="Gachon C.M."/>
            <person name="Gschloessl B."/>
            <person name="Heesch S."/>
            <person name="Jabbari K."/>
            <person name="Jubin C."/>
            <person name="Kawai H."/>
            <person name="Kimura K."/>
            <person name="Kloareg B."/>
            <person name="Kupper F.C."/>
            <person name="Lang D."/>
            <person name="Le Bail A."/>
            <person name="Leblanc C."/>
            <person name="Lerouge P."/>
            <person name="Lohr M."/>
            <person name="Lopez P.J."/>
            <person name="Martens C."/>
            <person name="Maumus F."/>
            <person name="Michel G."/>
            <person name="Miranda-Saavedra D."/>
            <person name="Morales J."/>
            <person name="Moreau H."/>
            <person name="Motomura T."/>
            <person name="Nagasato C."/>
            <person name="Napoli C.A."/>
            <person name="Nelson D.R."/>
            <person name="Nyvall-Collen P."/>
            <person name="Peters A.F."/>
            <person name="Pommier C."/>
            <person name="Potin P."/>
            <person name="Poulain J."/>
            <person name="Quesneville H."/>
            <person name="Read B."/>
            <person name="Rensing S.A."/>
            <person name="Ritter A."/>
            <person name="Rousvoal S."/>
            <person name="Samanta M."/>
            <person name="Samson G."/>
            <person name="Schroeder D.C."/>
            <person name="Segurens B."/>
            <person name="Strittmatter M."/>
            <person name="Tonon T."/>
            <person name="Tregear J.W."/>
            <person name="Valentin K."/>
            <person name="von Dassow P."/>
            <person name="Yamagishi T."/>
            <person name="Van de Peer Y."/>
            <person name="Wincker P."/>
        </authorList>
    </citation>
    <scope>NUCLEOTIDE SEQUENCE [LARGE SCALE GENOMIC DNA]</scope>
    <source>
        <strain evidence="7">Ec32 / CCAP1310/4</strain>
    </source>
</reference>
<dbReference type="InterPro" id="IPR006169">
    <property type="entry name" value="GTP1_OBG_dom"/>
</dbReference>
<dbReference type="InterPro" id="IPR045086">
    <property type="entry name" value="OBG_GTPase"/>
</dbReference>
<feature type="region of interest" description="Disordered" evidence="3">
    <location>
        <begin position="434"/>
        <end position="494"/>
    </location>
</feature>
<dbReference type="Gene3D" id="2.70.210.12">
    <property type="entry name" value="GTP1/OBG domain"/>
    <property type="match status" value="1"/>
</dbReference>
<dbReference type="OrthoDB" id="347018at2759"/>
<dbReference type="Pfam" id="PF01926">
    <property type="entry name" value="MMR_HSR1"/>
    <property type="match status" value="1"/>
</dbReference>
<dbReference type="InParanoid" id="D7G4Q4"/>
<dbReference type="EMBL" id="FN648796">
    <property type="protein sequence ID" value="CBJ27147.1"/>
    <property type="molecule type" value="Genomic_DNA"/>
</dbReference>
<evidence type="ECO:0000256" key="2">
    <source>
        <dbReference type="ARBA" id="ARBA00023134"/>
    </source>
</evidence>
<dbReference type="OMA" id="VVFDWEP"/>
<sequence>MLAHFSSRCRVLGVLRVCHLGFGSPGCHAGVSSVLVLNRQAGGRPGKRRNHRGDYKFVDKLRILASGGKGGDGCISLEGDNPTRKRPSGGSGGAGGNVYAIADGSLETLDSQLHHFNGQPGNAGGGSGKKGRTGKDAYIRVPCGTLVSEVVQEEEHYGFHPWALAGGIECGGEKSIAQGAEGEEGGEESAFDGDIYWGGDNGEEGEEEEVRYVADLEKDGDKVLLASGGKPGLGNLHVASRRVGTKIPGQRGESRHYRFELRTIADVGLVGYPNAGKSTLLGCITSAKPKVAMYPFTTLTPVVGHVEYSDTIRLRVADIPGLIDGAHRNRGLGHEFLRHVSRTRALMFVVDAAGSEGRDPVDDLMSLKEELRLYDGELAGKPAFVVANKTDLQETEGHLERLRSAAGPLPVVPISALESRGLLELVVTMRQVLEEHSPGNRTDTSGRESEVGDQDGAADGGRHVEEAGGGGNDIEKGPAVPGTMPTARWMREEM</sequence>
<dbReference type="CDD" id="cd01898">
    <property type="entry name" value="Obg"/>
    <property type="match status" value="1"/>
</dbReference>
<evidence type="ECO:0000259" key="4">
    <source>
        <dbReference type="PROSITE" id="PS51710"/>
    </source>
</evidence>
<feature type="region of interest" description="Disordered" evidence="3">
    <location>
        <begin position="75"/>
        <end position="94"/>
    </location>
</feature>
<dbReference type="InterPro" id="IPR005225">
    <property type="entry name" value="Small_GTP-bd"/>
</dbReference>
<keyword evidence="2" id="KW-0342">GTP-binding</keyword>
<dbReference type="PROSITE" id="PS51883">
    <property type="entry name" value="OBG"/>
    <property type="match status" value="1"/>
</dbReference>
<dbReference type="EMBL" id="FN649733">
    <property type="protein sequence ID" value="CBJ27147.1"/>
    <property type="molecule type" value="Genomic_DNA"/>
</dbReference>
<protein>
    <submittedName>
        <fullName evidence="6">Mtg2, mitochondrial Obg/CtgA-like GTPase</fullName>
    </submittedName>
</protein>
<dbReference type="Gene3D" id="3.40.50.300">
    <property type="entry name" value="P-loop containing nucleotide triphosphate hydrolases"/>
    <property type="match status" value="1"/>
</dbReference>
<organism evidence="6 7">
    <name type="scientific">Ectocarpus siliculosus</name>
    <name type="common">Brown alga</name>
    <name type="synonym">Conferva siliculosa</name>
    <dbReference type="NCBI Taxonomy" id="2880"/>
    <lineage>
        <taxon>Eukaryota</taxon>
        <taxon>Sar</taxon>
        <taxon>Stramenopiles</taxon>
        <taxon>Ochrophyta</taxon>
        <taxon>PX clade</taxon>
        <taxon>Phaeophyceae</taxon>
        <taxon>Ectocarpales</taxon>
        <taxon>Ectocarpaceae</taxon>
        <taxon>Ectocarpus</taxon>
    </lineage>
</organism>
<dbReference type="InterPro" id="IPR031167">
    <property type="entry name" value="G_OBG"/>
</dbReference>
<dbReference type="STRING" id="2880.D7G4Q4"/>
<dbReference type="NCBIfam" id="TIGR00231">
    <property type="entry name" value="small_GTP"/>
    <property type="match status" value="1"/>
</dbReference>
<evidence type="ECO:0000259" key="5">
    <source>
        <dbReference type="PROSITE" id="PS51883"/>
    </source>
</evidence>
<feature type="domain" description="Obg" evidence="5">
    <location>
        <begin position="55"/>
        <end position="264"/>
    </location>
</feature>
<dbReference type="PROSITE" id="PS51710">
    <property type="entry name" value="G_OBG"/>
    <property type="match status" value="1"/>
</dbReference>
<dbReference type="InterPro" id="IPR027417">
    <property type="entry name" value="P-loop_NTPase"/>
</dbReference>
<gene>
    <name evidence="6" type="primary">Mtg2</name>
    <name evidence="6" type="ORF">Esi_0058_0009</name>
</gene>
<dbReference type="PANTHER" id="PTHR11702">
    <property type="entry name" value="DEVELOPMENTALLY REGULATED GTP-BINDING PROTEIN-RELATED"/>
    <property type="match status" value="1"/>
</dbReference>
<dbReference type="InterPro" id="IPR036726">
    <property type="entry name" value="GTP1_OBG_dom_sf"/>
</dbReference>
<evidence type="ECO:0000256" key="1">
    <source>
        <dbReference type="ARBA" id="ARBA00022741"/>
    </source>
</evidence>
<dbReference type="PRINTS" id="PR00326">
    <property type="entry name" value="GTP1OBG"/>
</dbReference>
<evidence type="ECO:0000256" key="3">
    <source>
        <dbReference type="SAM" id="MobiDB-lite"/>
    </source>
</evidence>
<name>D7G4Q4_ECTSI</name>
<dbReference type="InterPro" id="IPR006073">
    <property type="entry name" value="GTP-bd"/>
</dbReference>
<evidence type="ECO:0000313" key="7">
    <source>
        <dbReference type="Proteomes" id="UP000002630"/>
    </source>
</evidence>
<dbReference type="GO" id="GO:0042254">
    <property type="term" value="P:ribosome biogenesis"/>
    <property type="evidence" value="ECO:0007669"/>
    <property type="project" value="UniProtKB-UniRule"/>
</dbReference>
<dbReference type="GO" id="GO:0003924">
    <property type="term" value="F:GTPase activity"/>
    <property type="evidence" value="ECO:0007669"/>
    <property type="project" value="InterPro"/>
</dbReference>